<reference evidence="10" key="2">
    <citation type="journal article" date="2021" name="PeerJ">
        <title>Extensive microbial diversity within the chicken gut microbiome revealed by metagenomics and culture.</title>
        <authorList>
            <person name="Gilroy R."/>
            <person name="Ravi A."/>
            <person name="Getino M."/>
            <person name="Pursley I."/>
            <person name="Horton D.L."/>
            <person name="Alikhan N.F."/>
            <person name="Baker D."/>
            <person name="Gharbi K."/>
            <person name="Hall N."/>
            <person name="Watson M."/>
            <person name="Adriaenssens E.M."/>
            <person name="Foster-Nyarko E."/>
            <person name="Jarju S."/>
            <person name="Secka A."/>
            <person name="Antonio M."/>
            <person name="Oren A."/>
            <person name="Chaudhuri R.R."/>
            <person name="La Ragione R."/>
            <person name="Hildebrand F."/>
            <person name="Pallen M.J."/>
        </authorList>
    </citation>
    <scope>NUCLEOTIDE SEQUENCE</scope>
    <source>
        <strain evidence="10">ChiSxjej1B13-7041</strain>
    </source>
</reference>
<feature type="domain" description="Mechanosensitive ion channel MscS C-terminal" evidence="9">
    <location>
        <begin position="193"/>
        <end position="272"/>
    </location>
</feature>
<evidence type="ECO:0000313" key="11">
    <source>
        <dbReference type="Proteomes" id="UP000886841"/>
    </source>
</evidence>
<dbReference type="InterPro" id="IPR011066">
    <property type="entry name" value="MscS_channel_C_sf"/>
</dbReference>
<evidence type="ECO:0000256" key="6">
    <source>
        <dbReference type="ARBA" id="ARBA00023136"/>
    </source>
</evidence>
<dbReference type="InterPro" id="IPR006686">
    <property type="entry name" value="MscS_channel_CS"/>
</dbReference>
<protein>
    <submittedName>
        <fullName evidence="10">Mechanosensitive ion channel family protein</fullName>
    </submittedName>
</protein>
<dbReference type="InterPro" id="IPR023408">
    <property type="entry name" value="MscS_beta-dom_sf"/>
</dbReference>
<evidence type="ECO:0000259" key="9">
    <source>
        <dbReference type="Pfam" id="PF21082"/>
    </source>
</evidence>
<dbReference type="PROSITE" id="PS01246">
    <property type="entry name" value="UPF0003"/>
    <property type="match status" value="1"/>
</dbReference>
<evidence type="ECO:0000256" key="2">
    <source>
        <dbReference type="ARBA" id="ARBA00008017"/>
    </source>
</evidence>
<comment type="subcellular location">
    <subcellularLocation>
        <location evidence="1">Cell membrane</location>
        <topology evidence="1">Multi-pass membrane protein</topology>
    </subcellularLocation>
</comment>
<dbReference type="InterPro" id="IPR011014">
    <property type="entry name" value="MscS_channel_TM-2"/>
</dbReference>
<evidence type="ECO:0000256" key="5">
    <source>
        <dbReference type="ARBA" id="ARBA00022989"/>
    </source>
</evidence>
<evidence type="ECO:0000259" key="8">
    <source>
        <dbReference type="Pfam" id="PF00924"/>
    </source>
</evidence>
<dbReference type="AlphaFoldDB" id="A0A9D1JFV2"/>
<comment type="caution">
    <text evidence="10">The sequence shown here is derived from an EMBL/GenBank/DDBJ whole genome shotgun (WGS) entry which is preliminary data.</text>
</comment>
<dbReference type="SUPFAM" id="SSF50182">
    <property type="entry name" value="Sm-like ribonucleoproteins"/>
    <property type="match status" value="1"/>
</dbReference>
<keyword evidence="6 7" id="KW-0472">Membrane</keyword>
<dbReference type="PANTHER" id="PTHR30221:SF1">
    <property type="entry name" value="SMALL-CONDUCTANCE MECHANOSENSITIVE CHANNEL"/>
    <property type="match status" value="1"/>
</dbReference>
<evidence type="ECO:0000313" key="10">
    <source>
        <dbReference type="EMBL" id="HIR93294.1"/>
    </source>
</evidence>
<organism evidence="10 11">
    <name type="scientific">Candidatus Egerieimonas intestinavium</name>
    <dbReference type="NCBI Taxonomy" id="2840777"/>
    <lineage>
        <taxon>Bacteria</taxon>
        <taxon>Bacillati</taxon>
        <taxon>Bacillota</taxon>
        <taxon>Clostridia</taxon>
        <taxon>Lachnospirales</taxon>
        <taxon>Lachnospiraceae</taxon>
        <taxon>Lachnospiraceae incertae sedis</taxon>
        <taxon>Candidatus Egerieimonas</taxon>
    </lineage>
</organism>
<dbReference type="Pfam" id="PF00924">
    <property type="entry name" value="MS_channel_2nd"/>
    <property type="match status" value="1"/>
</dbReference>
<keyword evidence="4 7" id="KW-0812">Transmembrane</keyword>
<keyword evidence="3" id="KW-1003">Cell membrane</keyword>
<name>A0A9D1JFV2_9FIRM</name>
<evidence type="ECO:0000256" key="3">
    <source>
        <dbReference type="ARBA" id="ARBA00022475"/>
    </source>
</evidence>
<sequence length="291" mass="32274">MEDKVADQVAELGLLEQKLQEFLPAAGSFLLKVILALICYFIGVRVIGWLVKHLKKSMARLRLEGAVISFAGSLAKMVLYVLLIMAILGNFGVEGTSVAALLASAGVGVSLALQGGLSNLAGGLILLWLKPFRTGDYIIEASGGREGTVKKIEMYYTTLATMDNREIVIPNSQLTNNPIINVTAQDERKLELLVNISYESDFRKAKEILQKLLDQEKRVNTDKEVQVFVSELADSWVVVGFRAWVKTADYWPVKWLMNEKIKEAFDEAGIELAFPQLDVHLRGETAEKSEK</sequence>
<gene>
    <name evidence="10" type="ORF">IAB98_07755</name>
</gene>
<dbReference type="Gene3D" id="2.30.30.60">
    <property type="match status" value="1"/>
</dbReference>
<dbReference type="InterPro" id="IPR006685">
    <property type="entry name" value="MscS_channel_2nd"/>
</dbReference>
<dbReference type="InterPro" id="IPR010920">
    <property type="entry name" value="LSM_dom_sf"/>
</dbReference>
<dbReference type="Pfam" id="PF21082">
    <property type="entry name" value="MS_channel_3rd"/>
    <property type="match status" value="1"/>
</dbReference>
<dbReference type="SUPFAM" id="SSF82689">
    <property type="entry name" value="Mechanosensitive channel protein MscS (YggB), C-terminal domain"/>
    <property type="match status" value="1"/>
</dbReference>
<dbReference type="InterPro" id="IPR045275">
    <property type="entry name" value="MscS_archaea/bacteria_type"/>
</dbReference>
<feature type="domain" description="Mechanosensitive ion channel MscS" evidence="8">
    <location>
        <begin position="117"/>
        <end position="183"/>
    </location>
</feature>
<reference evidence="10" key="1">
    <citation type="submission" date="2020-10" db="EMBL/GenBank/DDBJ databases">
        <authorList>
            <person name="Gilroy R."/>
        </authorList>
    </citation>
    <scope>NUCLEOTIDE SEQUENCE</scope>
    <source>
        <strain evidence="10">ChiSxjej1B13-7041</strain>
    </source>
</reference>
<dbReference type="GO" id="GO:0005886">
    <property type="term" value="C:plasma membrane"/>
    <property type="evidence" value="ECO:0007669"/>
    <property type="project" value="UniProtKB-SubCell"/>
</dbReference>
<dbReference type="EMBL" id="DVHU01000068">
    <property type="protein sequence ID" value="HIR93294.1"/>
    <property type="molecule type" value="Genomic_DNA"/>
</dbReference>
<dbReference type="PANTHER" id="PTHR30221">
    <property type="entry name" value="SMALL-CONDUCTANCE MECHANOSENSITIVE CHANNEL"/>
    <property type="match status" value="1"/>
</dbReference>
<accession>A0A9D1JFV2</accession>
<dbReference type="Gene3D" id="1.10.287.1260">
    <property type="match status" value="1"/>
</dbReference>
<dbReference type="InterPro" id="IPR049278">
    <property type="entry name" value="MS_channel_C"/>
</dbReference>
<evidence type="ECO:0000256" key="1">
    <source>
        <dbReference type="ARBA" id="ARBA00004651"/>
    </source>
</evidence>
<keyword evidence="5 7" id="KW-1133">Transmembrane helix</keyword>
<evidence type="ECO:0000256" key="4">
    <source>
        <dbReference type="ARBA" id="ARBA00022692"/>
    </source>
</evidence>
<dbReference type="SUPFAM" id="SSF82861">
    <property type="entry name" value="Mechanosensitive channel protein MscS (YggB), transmembrane region"/>
    <property type="match status" value="1"/>
</dbReference>
<evidence type="ECO:0000256" key="7">
    <source>
        <dbReference type="SAM" id="Phobius"/>
    </source>
</evidence>
<proteinExistence type="inferred from homology"/>
<comment type="similarity">
    <text evidence="2">Belongs to the MscS (TC 1.A.23) family.</text>
</comment>
<dbReference type="Gene3D" id="3.30.70.100">
    <property type="match status" value="1"/>
</dbReference>
<feature type="transmembrane region" description="Helical" evidence="7">
    <location>
        <begin position="63"/>
        <end position="88"/>
    </location>
</feature>
<dbReference type="GO" id="GO:0008381">
    <property type="term" value="F:mechanosensitive monoatomic ion channel activity"/>
    <property type="evidence" value="ECO:0007669"/>
    <property type="project" value="InterPro"/>
</dbReference>
<dbReference type="Proteomes" id="UP000886841">
    <property type="component" value="Unassembled WGS sequence"/>
</dbReference>
<feature type="transmembrane region" description="Helical" evidence="7">
    <location>
        <begin position="100"/>
        <end position="129"/>
    </location>
</feature>
<feature type="transmembrane region" description="Helical" evidence="7">
    <location>
        <begin position="29"/>
        <end position="51"/>
    </location>
</feature>